<feature type="region of interest" description="Disordered" evidence="2">
    <location>
        <begin position="416"/>
        <end position="437"/>
    </location>
</feature>
<reference evidence="3 4" key="3">
    <citation type="journal article" date="2013" name="Rice">
        <title>Improvement of the Oryza sativa Nipponbare reference genome using next generation sequence and optical map data.</title>
        <authorList>
            <person name="Kawahara Y."/>
            <person name="de la Bastide M."/>
            <person name="Hamilton J.P."/>
            <person name="Kanamori H."/>
            <person name="McCombie W.R."/>
            <person name="Ouyang S."/>
            <person name="Schwartz D.C."/>
            <person name="Tanaka T."/>
            <person name="Wu J."/>
            <person name="Zhou S."/>
            <person name="Childs K.L."/>
            <person name="Davidson R.M."/>
            <person name="Lin H."/>
            <person name="Quesada-Ocampo L."/>
            <person name="Vaillancourt B."/>
            <person name="Sakai H."/>
            <person name="Lee S.S."/>
            <person name="Kim J."/>
            <person name="Numa H."/>
            <person name="Itoh T."/>
            <person name="Buell C.R."/>
            <person name="Matsumoto T."/>
        </authorList>
    </citation>
    <scope>NUCLEOTIDE SEQUENCE [LARGE SCALE GENOMIC DNA]</scope>
    <source>
        <strain evidence="4">cv. Nipponbare</strain>
    </source>
</reference>
<evidence type="ECO:0000256" key="1">
    <source>
        <dbReference type="ARBA" id="ARBA00022574"/>
    </source>
</evidence>
<name>A0A0N7KI13_ORYSJ</name>
<feature type="compositionally biased region" description="Pro residues" evidence="2">
    <location>
        <begin position="20"/>
        <end position="30"/>
    </location>
</feature>
<evidence type="ECO:0007829" key="5">
    <source>
        <dbReference type="PeptideAtlas" id="A0A0N7KI13"/>
    </source>
</evidence>
<evidence type="ECO:0000313" key="3">
    <source>
        <dbReference type="EMBL" id="BAS86337.1"/>
    </source>
</evidence>
<dbReference type="InterPro" id="IPR051944">
    <property type="entry name" value="BEACH_domain_protein"/>
</dbReference>
<keyword evidence="1" id="KW-0853">WD repeat</keyword>
<dbReference type="PaxDb" id="39947-A0A0N7KI13"/>
<protein>
    <submittedName>
        <fullName evidence="3">Os03g0744675 protein</fullName>
    </submittedName>
</protein>
<keyword evidence="4" id="KW-1185">Reference proteome</keyword>
<evidence type="ECO:0007829" key="6">
    <source>
        <dbReference type="ProteomicsDB" id="A0A0N7KI13"/>
    </source>
</evidence>
<dbReference type="PANTHER" id="PTHR46108">
    <property type="entry name" value="BLUE CHEESE"/>
    <property type="match status" value="1"/>
</dbReference>
<evidence type="ECO:0000313" key="4">
    <source>
        <dbReference type="Proteomes" id="UP000059680"/>
    </source>
</evidence>
<accession>A0A0N7KI13</accession>
<feature type="region of interest" description="Disordered" evidence="2">
    <location>
        <begin position="221"/>
        <end position="243"/>
    </location>
</feature>
<reference evidence="3 4" key="2">
    <citation type="journal article" date="2013" name="Plant Cell Physiol.">
        <title>Rice Annotation Project Database (RAP-DB): an integrative and interactive database for rice genomics.</title>
        <authorList>
            <person name="Sakai H."/>
            <person name="Lee S.S."/>
            <person name="Tanaka T."/>
            <person name="Numa H."/>
            <person name="Kim J."/>
            <person name="Kawahara Y."/>
            <person name="Wakimoto H."/>
            <person name="Yang C.C."/>
            <person name="Iwamoto M."/>
            <person name="Abe T."/>
            <person name="Yamada Y."/>
            <person name="Muto A."/>
            <person name="Inokuchi H."/>
            <person name="Ikemura T."/>
            <person name="Matsumoto T."/>
            <person name="Sasaki T."/>
            <person name="Itoh T."/>
        </authorList>
    </citation>
    <scope>NUCLEOTIDE SEQUENCE [LARGE SCALE GENOMIC DNA]</scope>
    <source>
        <strain evidence="4">cv. Nipponbare</strain>
    </source>
</reference>
<feature type="region of interest" description="Disordered" evidence="2">
    <location>
        <begin position="1"/>
        <end position="78"/>
    </location>
</feature>
<dbReference type="EMBL" id="AP014959">
    <property type="protein sequence ID" value="BAS86337.1"/>
    <property type="molecule type" value="Genomic_DNA"/>
</dbReference>
<organism evidence="3 4">
    <name type="scientific">Oryza sativa subsp. japonica</name>
    <name type="common">Rice</name>
    <dbReference type="NCBI Taxonomy" id="39947"/>
    <lineage>
        <taxon>Eukaryota</taxon>
        <taxon>Viridiplantae</taxon>
        <taxon>Streptophyta</taxon>
        <taxon>Embryophyta</taxon>
        <taxon>Tracheophyta</taxon>
        <taxon>Spermatophyta</taxon>
        <taxon>Magnoliopsida</taxon>
        <taxon>Liliopsida</taxon>
        <taxon>Poales</taxon>
        <taxon>Poaceae</taxon>
        <taxon>BOP clade</taxon>
        <taxon>Oryzoideae</taxon>
        <taxon>Oryzeae</taxon>
        <taxon>Oryzinae</taxon>
        <taxon>Oryza</taxon>
        <taxon>Oryza sativa</taxon>
    </lineage>
</organism>
<dbReference type="AlphaFoldDB" id="A0A0N7KI13"/>
<reference evidence="4" key="1">
    <citation type="journal article" date="2005" name="Nature">
        <title>The map-based sequence of the rice genome.</title>
        <authorList>
            <consortium name="International rice genome sequencing project (IRGSP)"/>
            <person name="Matsumoto T."/>
            <person name="Wu J."/>
            <person name="Kanamori H."/>
            <person name="Katayose Y."/>
            <person name="Fujisawa M."/>
            <person name="Namiki N."/>
            <person name="Mizuno H."/>
            <person name="Yamamoto K."/>
            <person name="Antonio B.A."/>
            <person name="Baba T."/>
            <person name="Sakata K."/>
            <person name="Nagamura Y."/>
            <person name="Aoki H."/>
            <person name="Arikawa K."/>
            <person name="Arita K."/>
            <person name="Bito T."/>
            <person name="Chiden Y."/>
            <person name="Fujitsuka N."/>
            <person name="Fukunaka R."/>
            <person name="Hamada M."/>
            <person name="Harada C."/>
            <person name="Hayashi A."/>
            <person name="Hijishita S."/>
            <person name="Honda M."/>
            <person name="Hosokawa S."/>
            <person name="Ichikawa Y."/>
            <person name="Idonuma A."/>
            <person name="Iijima M."/>
            <person name="Ikeda M."/>
            <person name="Ikeno M."/>
            <person name="Ito K."/>
            <person name="Ito S."/>
            <person name="Ito T."/>
            <person name="Ito Y."/>
            <person name="Ito Y."/>
            <person name="Iwabuchi A."/>
            <person name="Kamiya K."/>
            <person name="Karasawa W."/>
            <person name="Kurita K."/>
            <person name="Katagiri S."/>
            <person name="Kikuta A."/>
            <person name="Kobayashi H."/>
            <person name="Kobayashi N."/>
            <person name="Machita K."/>
            <person name="Maehara T."/>
            <person name="Masukawa M."/>
            <person name="Mizubayashi T."/>
            <person name="Mukai Y."/>
            <person name="Nagasaki H."/>
            <person name="Nagata Y."/>
            <person name="Naito S."/>
            <person name="Nakashima M."/>
            <person name="Nakama Y."/>
            <person name="Nakamichi Y."/>
            <person name="Nakamura M."/>
            <person name="Meguro A."/>
            <person name="Negishi M."/>
            <person name="Ohta I."/>
            <person name="Ohta T."/>
            <person name="Okamoto M."/>
            <person name="Ono N."/>
            <person name="Saji S."/>
            <person name="Sakaguchi M."/>
            <person name="Sakai K."/>
            <person name="Shibata M."/>
            <person name="Shimokawa T."/>
            <person name="Song J."/>
            <person name="Takazaki Y."/>
            <person name="Terasawa K."/>
            <person name="Tsugane M."/>
            <person name="Tsuji K."/>
            <person name="Ueda S."/>
            <person name="Waki K."/>
            <person name="Yamagata H."/>
            <person name="Yamamoto M."/>
            <person name="Yamamoto S."/>
            <person name="Yamane H."/>
            <person name="Yoshiki S."/>
            <person name="Yoshihara R."/>
            <person name="Yukawa K."/>
            <person name="Zhong H."/>
            <person name="Yano M."/>
            <person name="Yuan Q."/>
            <person name="Ouyang S."/>
            <person name="Liu J."/>
            <person name="Jones K.M."/>
            <person name="Gansberger K."/>
            <person name="Moffat K."/>
            <person name="Hill J."/>
            <person name="Bera J."/>
            <person name="Fadrosh D."/>
            <person name="Jin S."/>
            <person name="Johri S."/>
            <person name="Kim M."/>
            <person name="Overton L."/>
            <person name="Reardon M."/>
            <person name="Tsitrin T."/>
            <person name="Vuong H."/>
            <person name="Weaver B."/>
            <person name="Ciecko A."/>
            <person name="Tallon L."/>
            <person name="Jackson J."/>
            <person name="Pai G."/>
            <person name="Aken S.V."/>
            <person name="Utterback T."/>
            <person name="Reidmuller S."/>
            <person name="Feldblyum T."/>
            <person name="Hsiao J."/>
            <person name="Zismann V."/>
            <person name="Iobst S."/>
            <person name="de Vazeille A.R."/>
            <person name="Buell C.R."/>
            <person name="Ying K."/>
            <person name="Li Y."/>
            <person name="Lu T."/>
            <person name="Huang Y."/>
            <person name="Zhao Q."/>
            <person name="Feng Q."/>
            <person name="Zhang L."/>
            <person name="Zhu J."/>
            <person name="Weng Q."/>
            <person name="Mu J."/>
            <person name="Lu Y."/>
            <person name="Fan D."/>
            <person name="Liu Y."/>
            <person name="Guan J."/>
            <person name="Zhang Y."/>
            <person name="Yu S."/>
            <person name="Liu X."/>
            <person name="Zhang Y."/>
            <person name="Hong G."/>
            <person name="Han B."/>
            <person name="Choisne N."/>
            <person name="Demange N."/>
            <person name="Orjeda G."/>
            <person name="Samain S."/>
            <person name="Cattolico L."/>
            <person name="Pelletier E."/>
            <person name="Couloux A."/>
            <person name="Segurens B."/>
            <person name="Wincker P."/>
            <person name="D'Hont A."/>
            <person name="Scarpelli C."/>
            <person name="Weissenbach J."/>
            <person name="Salanoubat M."/>
            <person name="Quetier F."/>
            <person name="Yu Y."/>
            <person name="Kim H.R."/>
            <person name="Rambo T."/>
            <person name="Currie J."/>
            <person name="Collura K."/>
            <person name="Luo M."/>
            <person name="Yang T."/>
            <person name="Ammiraju J.S.S."/>
            <person name="Engler F."/>
            <person name="Soderlund C."/>
            <person name="Wing R.A."/>
            <person name="Palmer L.E."/>
            <person name="de la Bastide M."/>
            <person name="Spiegel L."/>
            <person name="Nascimento L."/>
            <person name="Zutavern T."/>
            <person name="O'Shaughnessy A."/>
            <person name="Dike S."/>
            <person name="Dedhia N."/>
            <person name="Preston R."/>
            <person name="Balija V."/>
            <person name="McCombie W.R."/>
            <person name="Chow T."/>
            <person name="Chen H."/>
            <person name="Chung M."/>
            <person name="Chen C."/>
            <person name="Shaw J."/>
            <person name="Wu H."/>
            <person name="Hsiao K."/>
            <person name="Chao Y."/>
            <person name="Chu M."/>
            <person name="Cheng C."/>
            <person name="Hour A."/>
            <person name="Lee P."/>
            <person name="Lin S."/>
            <person name="Lin Y."/>
            <person name="Liou J."/>
            <person name="Liu S."/>
            <person name="Hsing Y."/>
            <person name="Raghuvanshi S."/>
            <person name="Mohanty A."/>
            <person name="Bharti A.K."/>
            <person name="Gaur A."/>
            <person name="Gupta V."/>
            <person name="Kumar D."/>
            <person name="Ravi V."/>
            <person name="Vij S."/>
            <person name="Kapur A."/>
            <person name="Khurana P."/>
            <person name="Khurana P."/>
            <person name="Khurana J.P."/>
            <person name="Tyagi A.K."/>
            <person name="Gaikwad K."/>
            <person name="Singh A."/>
            <person name="Dalal V."/>
            <person name="Srivastava S."/>
            <person name="Dixit A."/>
            <person name="Pal A.K."/>
            <person name="Ghazi I.A."/>
            <person name="Yadav M."/>
            <person name="Pandit A."/>
            <person name="Bhargava A."/>
            <person name="Sureshbabu K."/>
            <person name="Batra K."/>
            <person name="Sharma T.R."/>
            <person name="Mohapatra T."/>
            <person name="Singh N.K."/>
            <person name="Messing J."/>
            <person name="Nelson A.B."/>
            <person name="Fuks G."/>
            <person name="Kavchok S."/>
            <person name="Keizer G."/>
            <person name="Linton E."/>
            <person name="Llaca V."/>
            <person name="Song R."/>
            <person name="Tanyolac B."/>
            <person name="Young S."/>
            <person name="Ho-Il K."/>
            <person name="Hahn J.H."/>
            <person name="Sangsakoo G."/>
            <person name="Vanavichit A."/>
            <person name="de Mattos Luiz.A.T."/>
            <person name="Zimmer P.D."/>
            <person name="Malone G."/>
            <person name="Dellagostin O."/>
            <person name="de Oliveira A.C."/>
            <person name="Bevan M."/>
            <person name="Bancroft I."/>
            <person name="Minx P."/>
            <person name="Cordum H."/>
            <person name="Wilson R."/>
            <person name="Cheng Z."/>
            <person name="Jin W."/>
            <person name="Jiang J."/>
            <person name="Leong S.A."/>
            <person name="Iwama H."/>
            <person name="Gojobori T."/>
            <person name="Itoh T."/>
            <person name="Niimura Y."/>
            <person name="Fujii Y."/>
            <person name="Habara T."/>
            <person name="Sakai H."/>
            <person name="Sato Y."/>
            <person name="Wilson G."/>
            <person name="Kumar K."/>
            <person name="McCouch S."/>
            <person name="Juretic N."/>
            <person name="Hoen D."/>
            <person name="Wright S."/>
            <person name="Bruskiewich R."/>
            <person name="Bureau T."/>
            <person name="Miyao A."/>
            <person name="Hirochika H."/>
            <person name="Nishikawa T."/>
            <person name="Kadowaki K."/>
            <person name="Sugiura M."/>
            <person name="Burr B."/>
            <person name="Sasaki T."/>
        </authorList>
    </citation>
    <scope>NUCLEOTIDE SEQUENCE [LARGE SCALE GENOMIC DNA]</scope>
    <source>
        <strain evidence="4">cv. Nipponbare</strain>
    </source>
</reference>
<feature type="compositionally biased region" description="Basic residues" evidence="2">
    <location>
        <begin position="468"/>
        <end position="480"/>
    </location>
</feature>
<dbReference type="InterPro" id="IPR011989">
    <property type="entry name" value="ARM-like"/>
</dbReference>
<dbReference type="SUPFAM" id="SSF48371">
    <property type="entry name" value="ARM repeat"/>
    <property type="match status" value="2"/>
</dbReference>
<dbReference type="OMA" id="GDMEETN"/>
<proteinExistence type="evidence at protein level"/>
<dbReference type="Proteomes" id="UP000059680">
    <property type="component" value="Chromosome 3"/>
</dbReference>
<dbReference type="STRING" id="39947.A0A0N7KI13"/>
<keyword evidence="5 6" id="KW-1267">Proteomics identification</keyword>
<dbReference type="Gramene" id="Os03t0744675-00">
    <property type="protein sequence ID" value="Os03t0744675-00"/>
    <property type="gene ID" value="Os03g0744675"/>
</dbReference>
<evidence type="ECO:0000256" key="2">
    <source>
        <dbReference type="SAM" id="MobiDB-lite"/>
    </source>
</evidence>
<feature type="region of interest" description="Disordered" evidence="2">
    <location>
        <begin position="464"/>
        <end position="483"/>
    </location>
</feature>
<sequence>MKWSTLLSKVVFAGQQEQEQPPPPPPPPPGSSSSPLNRQKQGDPGQATPRLSAADEGGSVGGGGVAAASGSSPSAVSAGKNELELDFRRFWEEFRSSSSEKEKERALNLAVDVFCRLVKEHSSVAELVTKLVEAHVFAFVIGRAFVTDVEKLRIHSKGRSLRVADVIGFFSEITELGICPGSNLLYAVEVLVTQTIDKQPLLDSGILCCLIYILNSLLSPDESSQKSSPVGQEVSTSEKSKDWGPMLSRRLEIEASVVHTMKALASHPSAAPSLIEDDALQVLFHMVANGSLTVFSQFREGLVPIHTIQLHRHAMQVLGLLLANDNGTSANYIRKHQLIKVLLMAVKDFNPQNGDAAYTMGIVDLLLECVELSYRPEAGSVRLREDIHNAHGYQFLVQFALTLCSLHKNQVLQSSPKLASEDGVNPPHRSEQDTFTSDLSPQLSRLLDVLVNLSQTGLSENYVGKSMKSSHGKGTGHNRSRTPSVDKFADEILEINSPKVKDLEAIQMLQDIFLKADNLEVQAEVLNRMFKIFSSHLENYKLCQQLRTVPLFILNMGGFPPALQEVILKILEYAVTVVNCIPEQELLSLCCLLQQPISTSLKHTILSFFVKLLSFDQQYKKVLREVGVLGALLDDLKQNKLFFGEEPQNRTPKSAQRMSSASSFRKTMDNKDAILSPKLMASGSTKFPMFEDEGTITVAWDCLFYLLKRAEPNQQTFRSSNGVNTILPFLVSESHRSGVLRLLSCLIIEDSLQAHPEEIGSLIEILKSGMVSTSSGSQQKLDNDAKCDTFGALWRILGANSSAQRIFGEATGFSLLLTTLHSFQNDSENEETESSLLTHMKIFGFLMRAMTAAVYSNPVNRIRLHTILSSNTFYDLLSESGLLCVDCEKHVILLLLELALEVVLPPTSNLQVESISSENPEDESGFLSATSFGLSRLDKERIYNASAVVVLIRSLLVFTPKVQLELLRFIEKLANAGPFNQENLTSVGMDSNCFVTSVSFTLAGEFALCYSCPFCYTGCVGLLLETINPFLEGSSPILNHALRIVEVLGAYRLVIFDG</sequence>
<gene>
    <name evidence="3" type="ordered locus">Os03g0744675</name>
    <name evidence="3" type="ORF">OSNPB_030744675</name>
</gene>
<dbReference type="InParanoid" id="A0A0N7KI13"/>
<dbReference type="InterPro" id="IPR016024">
    <property type="entry name" value="ARM-type_fold"/>
</dbReference>
<dbReference type="Gene3D" id="1.25.10.10">
    <property type="entry name" value="Leucine-rich Repeat Variant"/>
    <property type="match status" value="1"/>
</dbReference>
<feature type="compositionally biased region" description="Polar residues" evidence="2">
    <location>
        <begin position="221"/>
        <end position="235"/>
    </location>
</feature>
<dbReference type="eggNOG" id="KOG1788">
    <property type="taxonomic scope" value="Eukaryota"/>
</dbReference>
<dbReference type="PANTHER" id="PTHR46108:SF4">
    <property type="entry name" value="BLUE CHEESE"/>
    <property type="match status" value="1"/>
</dbReference>
<feature type="compositionally biased region" description="Low complexity" evidence="2">
    <location>
        <begin position="66"/>
        <end position="78"/>
    </location>
</feature>